<keyword evidence="3" id="KW-1185">Reference proteome</keyword>
<accession>A0ABT1PXQ2</accession>
<evidence type="ECO:0000313" key="2">
    <source>
        <dbReference type="EMBL" id="MCQ4082451.1"/>
    </source>
</evidence>
<feature type="region of interest" description="Disordered" evidence="1">
    <location>
        <begin position="1"/>
        <end position="24"/>
    </location>
</feature>
<gene>
    <name evidence="2" type="ORF">NGB36_18040</name>
</gene>
<dbReference type="EMBL" id="JANFNG010000013">
    <property type="protein sequence ID" value="MCQ4082451.1"/>
    <property type="molecule type" value="Genomic_DNA"/>
</dbReference>
<dbReference type="PANTHER" id="PTHR40616">
    <property type="entry name" value="LINALOOL DEHYDRATASE_ISOMERASE DOMAIN-CONTAINING PROTEIN"/>
    <property type="match status" value="1"/>
</dbReference>
<dbReference type="RefSeq" id="WP_255921360.1">
    <property type="nucleotide sequence ID" value="NZ_JANFNG010000013.1"/>
</dbReference>
<proteinExistence type="predicted"/>
<dbReference type="Proteomes" id="UP001057702">
    <property type="component" value="Unassembled WGS sequence"/>
</dbReference>
<reference evidence="2" key="1">
    <citation type="submission" date="2022-06" db="EMBL/GenBank/DDBJ databases">
        <title>Draft genome sequence of Streptomyces sp. RB6PN25 isolated from peat swamp forest in Thailand.</title>
        <authorList>
            <person name="Duangmal K."/>
            <person name="Klaysubun C."/>
        </authorList>
    </citation>
    <scope>NUCLEOTIDE SEQUENCE</scope>
    <source>
        <strain evidence="2">RB6PN25</strain>
    </source>
</reference>
<sequence length="517" mass="57248">MEVERRERSMREESAGGMVDPLPGALRRRMSSTARHLITSTTTWMDTLWDPKVHLLRAPVSYPDWSHMVRETSWYALGLLTRGAPGDLERALQALETVLDHQFDRSGAVHHGTWRHYPDEPEPGPTAEEWCDYDPNWREFIGCALLLILHEFEPSLPASAIDRIDRALALAAEGALIRAVAPSYTNIALMGAYLFDAAGHRQTNHQLRTAGERLARQVHDLWVRTSTFPEFNAPTYYGVDLFALALWRACAPSQALRRLGVQMEQQLWHQIADRYHPDLRTIVGPYDRTYGMDMRRYPALTGLWIALVTGSERAPLPPAGPCAGPQAHDWCFAPCFALLGAMPPVGAVARLNALTGPHHVTTVIEEAPRRTATSWLGPRHMIGAQDAGGTKSRAGEQYCPVTVHWAAPGTGDDVYWLRAAAGTAVDADVDTSGVLRLAPLHADGERTSLTFEAYTPHAEQLTPDHWQLPGMTVRLSAEQHLRVTSTDSGGRLRITVSPATADTSSPLYLILRFAPHD</sequence>
<feature type="compositionally biased region" description="Basic and acidic residues" evidence="1">
    <location>
        <begin position="1"/>
        <end position="14"/>
    </location>
</feature>
<dbReference type="PANTHER" id="PTHR40616:SF1">
    <property type="entry name" value="LINALOOL DEHYDRATASE_ISOMERASE DOMAIN-CONTAINING PROTEIN"/>
    <property type="match status" value="1"/>
</dbReference>
<organism evidence="2 3">
    <name type="scientific">Streptomyces humicola</name>
    <dbReference type="NCBI Taxonomy" id="2953240"/>
    <lineage>
        <taxon>Bacteria</taxon>
        <taxon>Bacillati</taxon>
        <taxon>Actinomycetota</taxon>
        <taxon>Actinomycetes</taxon>
        <taxon>Kitasatosporales</taxon>
        <taxon>Streptomycetaceae</taxon>
        <taxon>Streptomyces</taxon>
    </lineage>
</organism>
<comment type="caution">
    <text evidence="2">The sequence shown here is derived from an EMBL/GenBank/DDBJ whole genome shotgun (WGS) entry which is preliminary data.</text>
</comment>
<name>A0ABT1PXQ2_9ACTN</name>
<evidence type="ECO:0000256" key="1">
    <source>
        <dbReference type="SAM" id="MobiDB-lite"/>
    </source>
</evidence>
<evidence type="ECO:0000313" key="3">
    <source>
        <dbReference type="Proteomes" id="UP001057702"/>
    </source>
</evidence>
<protein>
    <submittedName>
        <fullName evidence="2">Uncharacterized protein</fullName>
    </submittedName>
</protein>